<evidence type="ECO:0000313" key="1">
    <source>
        <dbReference type="Ensembl" id="ENSOKIP00005019443.1"/>
    </source>
</evidence>
<organism evidence="1 2">
    <name type="scientific">Oncorhynchus kisutch</name>
    <name type="common">Coho salmon</name>
    <name type="synonym">Salmo kisutch</name>
    <dbReference type="NCBI Taxonomy" id="8019"/>
    <lineage>
        <taxon>Eukaryota</taxon>
        <taxon>Metazoa</taxon>
        <taxon>Chordata</taxon>
        <taxon>Craniata</taxon>
        <taxon>Vertebrata</taxon>
        <taxon>Euteleostomi</taxon>
        <taxon>Actinopterygii</taxon>
        <taxon>Neopterygii</taxon>
        <taxon>Teleostei</taxon>
        <taxon>Protacanthopterygii</taxon>
        <taxon>Salmoniformes</taxon>
        <taxon>Salmonidae</taxon>
        <taxon>Salmoninae</taxon>
        <taxon>Oncorhynchus</taxon>
    </lineage>
</organism>
<dbReference type="InterPro" id="IPR012674">
    <property type="entry name" value="Calycin"/>
</dbReference>
<name>A0A8C7DV73_ONCKI</name>
<dbReference type="SUPFAM" id="SSF50814">
    <property type="entry name" value="Lipocalins"/>
    <property type="match status" value="1"/>
</dbReference>
<dbReference type="AlphaFoldDB" id="A0A8C7DV73"/>
<protein>
    <submittedName>
        <fullName evidence="1">Uncharacterized protein</fullName>
    </submittedName>
</protein>
<reference evidence="1" key="2">
    <citation type="submission" date="2025-09" db="UniProtKB">
        <authorList>
            <consortium name="Ensembl"/>
        </authorList>
    </citation>
    <scope>IDENTIFICATION</scope>
</reference>
<accession>A0A8C7DV73</accession>
<dbReference type="Ensembl" id="ENSOKIT00005020723.1">
    <property type="protein sequence ID" value="ENSOKIP00005019443.1"/>
    <property type="gene ID" value="ENSOKIG00005008596.1"/>
</dbReference>
<sequence length="80" mass="8937">CGFNSPWGTSMNKYKNENHEEFLKAMAVPEMLVKMHKGLKPTTIIKQKGDDFTIKRKESQIMDGGGGVMHNLGMTLHDSA</sequence>
<dbReference type="Gene3D" id="2.40.128.20">
    <property type="match status" value="1"/>
</dbReference>
<dbReference type="Proteomes" id="UP000694557">
    <property type="component" value="Unassembled WGS sequence"/>
</dbReference>
<proteinExistence type="predicted"/>
<dbReference type="GeneTree" id="ENSGT01060000251440"/>
<keyword evidence="2" id="KW-1185">Reference proteome</keyword>
<reference evidence="1" key="1">
    <citation type="submission" date="2025-08" db="UniProtKB">
        <authorList>
            <consortium name="Ensembl"/>
        </authorList>
    </citation>
    <scope>IDENTIFICATION</scope>
</reference>
<evidence type="ECO:0000313" key="2">
    <source>
        <dbReference type="Proteomes" id="UP000694557"/>
    </source>
</evidence>